<dbReference type="Proteomes" id="UP000016930">
    <property type="component" value="Unassembled WGS sequence"/>
</dbReference>
<reference evidence="2 3" key="1">
    <citation type="journal article" date="2012" name="Proc. Natl. Acad. Sci. U.S.A.">
        <title>Comparative genomics of Ceriporiopsis subvermispora and Phanerochaete chrysosporium provide insight into selective ligninolysis.</title>
        <authorList>
            <person name="Fernandez-Fueyo E."/>
            <person name="Ruiz-Duenas F.J."/>
            <person name="Ferreira P."/>
            <person name="Floudas D."/>
            <person name="Hibbett D.S."/>
            <person name="Canessa P."/>
            <person name="Larrondo L.F."/>
            <person name="James T.Y."/>
            <person name="Seelenfreund D."/>
            <person name="Lobos S."/>
            <person name="Polanco R."/>
            <person name="Tello M."/>
            <person name="Honda Y."/>
            <person name="Watanabe T."/>
            <person name="Watanabe T."/>
            <person name="Ryu J.S."/>
            <person name="Kubicek C.P."/>
            <person name="Schmoll M."/>
            <person name="Gaskell J."/>
            <person name="Hammel K.E."/>
            <person name="St John F.J."/>
            <person name="Vanden Wymelenberg A."/>
            <person name="Sabat G."/>
            <person name="Splinter BonDurant S."/>
            <person name="Syed K."/>
            <person name="Yadav J.S."/>
            <person name="Doddapaneni H."/>
            <person name="Subramanian V."/>
            <person name="Lavin J.L."/>
            <person name="Oguiza J.A."/>
            <person name="Perez G."/>
            <person name="Pisabarro A.G."/>
            <person name="Ramirez L."/>
            <person name="Santoyo F."/>
            <person name="Master E."/>
            <person name="Coutinho P.M."/>
            <person name="Henrissat B."/>
            <person name="Lombard V."/>
            <person name="Magnuson J.K."/>
            <person name="Kuees U."/>
            <person name="Hori C."/>
            <person name="Igarashi K."/>
            <person name="Samejima M."/>
            <person name="Held B.W."/>
            <person name="Barry K.W."/>
            <person name="LaButti K.M."/>
            <person name="Lapidus A."/>
            <person name="Lindquist E.A."/>
            <person name="Lucas S.M."/>
            <person name="Riley R."/>
            <person name="Salamov A.A."/>
            <person name="Hoffmeister D."/>
            <person name="Schwenk D."/>
            <person name="Hadar Y."/>
            <person name="Yarden O."/>
            <person name="de Vries R.P."/>
            <person name="Wiebenga A."/>
            <person name="Stenlid J."/>
            <person name="Eastwood D."/>
            <person name="Grigoriev I.V."/>
            <person name="Berka R.M."/>
            <person name="Blanchette R.A."/>
            <person name="Kersten P."/>
            <person name="Martinez A.T."/>
            <person name="Vicuna R."/>
            <person name="Cullen D."/>
        </authorList>
    </citation>
    <scope>NUCLEOTIDE SEQUENCE [LARGE SCALE GENOMIC DNA]</scope>
    <source>
        <strain evidence="2 3">B</strain>
    </source>
</reference>
<dbReference type="Pfam" id="PF18759">
    <property type="entry name" value="Plavaka"/>
    <property type="match status" value="1"/>
</dbReference>
<sequence>PCDEHGNFLPDDTPPPPLPEREPNDYSPFADRTQFETAEFIFSHNQMSAGHYKRLNQLWGATLARHHDRTPFKNTEDLHETIDSIPLGDVRWTSDTCNYKVTEKDGPGPLPSWKTATYKINFRDPRAVVCNLLANSDFKHEFDYTPIRDFTQTDGIRRRDFMSGDWAWKQADNIGKDKKTHGSMFVPVILGSDKTTVSVATGQNEYWPLYASIGNVHNNVRRAHRDALVVIGFLALPKTSKEYANDDDFRKFRRQLYYASLIKILRSLKKAMTEYEVLRCPDGHYRRVIFGLGPFIGDYPEQVLAASIVQGWCTKCTAIPPNLEDPRALPRKTHYDQYLRQKLRCLQAWNNYGIVSDVEPFTESFPRANIHELIAPDILHQLVKGTFKDHLVTWVQEYLEQRYGPARAAAILTDIDQRIAVVPPFTGLRRFPEGRDFKQWTGDDSKALMKVFLPAIVDYVPDDMVKAIAAFLDFCYIARRNVHTDKTLADLDEALQCFHKYRVIFQTEGVRGEDGFALPRQHSLFHYRELIEQFGAPNGICTSITESKHIKAVKKPWRRSNRYNALSQMLETNQRLDKLAAARVEFKTRGMLKGSLLAYVLGSQHNDSDSDNDSEEDDSDVEGPRVLNYVDMAQTRQRGFSRDVDVLAEQIKQPRLEKLLRRFLYDQTHPDTPYDSEEENIDPDSFPPFRKKTYVHYSAASTYYAPSDPCGPGGMHREHIRATPTWFGGPARWDCVYVNQDSSMPGIHGLGVAQVLLFCSFKHEYKIYPCALVNWHRIAGDAPDSQTGLWVAKPDFLDEDCQEPLLQVIHLDAIVRAAHLIPIFPRGRIHREVTLHNSLHAFRSFYVNKYADHHAFEILF</sequence>
<dbReference type="AlphaFoldDB" id="M2P671"/>
<keyword evidence="3" id="KW-1185">Reference proteome</keyword>
<name>M2P671_CERS8</name>
<organism evidence="2 3">
    <name type="scientific">Ceriporiopsis subvermispora (strain B)</name>
    <name type="common">White-rot fungus</name>
    <name type="synonym">Gelatoporia subvermispora</name>
    <dbReference type="NCBI Taxonomy" id="914234"/>
    <lineage>
        <taxon>Eukaryota</taxon>
        <taxon>Fungi</taxon>
        <taxon>Dikarya</taxon>
        <taxon>Basidiomycota</taxon>
        <taxon>Agaricomycotina</taxon>
        <taxon>Agaricomycetes</taxon>
        <taxon>Polyporales</taxon>
        <taxon>Gelatoporiaceae</taxon>
        <taxon>Gelatoporia</taxon>
    </lineage>
</organism>
<accession>M2P671</accession>
<evidence type="ECO:0008006" key="4">
    <source>
        <dbReference type="Google" id="ProtNLM"/>
    </source>
</evidence>
<dbReference type="InterPro" id="IPR041078">
    <property type="entry name" value="Plavaka"/>
</dbReference>
<dbReference type="STRING" id="914234.M2P671"/>
<evidence type="ECO:0000313" key="3">
    <source>
        <dbReference type="Proteomes" id="UP000016930"/>
    </source>
</evidence>
<dbReference type="EMBL" id="KB445855">
    <property type="protein sequence ID" value="EMD30759.1"/>
    <property type="molecule type" value="Genomic_DNA"/>
</dbReference>
<dbReference type="HOGENOM" id="CLU_006344_1_0_1"/>
<feature type="region of interest" description="Disordered" evidence="1">
    <location>
        <begin position="603"/>
        <end position="626"/>
    </location>
</feature>
<dbReference type="OrthoDB" id="3199698at2759"/>
<feature type="region of interest" description="Disordered" evidence="1">
    <location>
        <begin position="1"/>
        <end position="28"/>
    </location>
</feature>
<evidence type="ECO:0000256" key="1">
    <source>
        <dbReference type="SAM" id="MobiDB-lite"/>
    </source>
</evidence>
<protein>
    <recommendedName>
        <fullName evidence="4">CxC2-like cysteine cluster KDZ transposase-associated domain-containing protein</fullName>
    </recommendedName>
</protein>
<evidence type="ECO:0000313" key="2">
    <source>
        <dbReference type="EMBL" id="EMD30759.1"/>
    </source>
</evidence>
<proteinExistence type="predicted"/>
<feature type="compositionally biased region" description="Acidic residues" evidence="1">
    <location>
        <begin position="609"/>
        <end position="621"/>
    </location>
</feature>
<feature type="non-terminal residue" evidence="2">
    <location>
        <position position="1"/>
    </location>
</feature>
<gene>
    <name evidence="2" type="ORF">CERSUDRAFT_60864</name>
</gene>